<dbReference type="InterPro" id="IPR004358">
    <property type="entry name" value="Sig_transdc_His_kin-like_C"/>
</dbReference>
<keyword evidence="4" id="KW-0808">Transferase</keyword>
<evidence type="ECO:0000256" key="4">
    <source>
        <dbReference type="ARBA" id="ARBA00022679"/>
    </source>
</evidence>
<evidence type="ECO:0000313" key="10">
    <source>
        <dbReference type="EMBL" id="AKF03651.1"/>
    </source>
</evidence>
<evidence type="ECO:0000256" key="5">
    <source>
        <dbReference type="ARBA" id="ARBA00022777"/>
    </source>
</evidence>
<dbReference type="Pfam" id="PF00512">
    <property type="entry name" value="HisKA"/>
    <property type="match status" value="1"/>
</dbReference>
<dbReference type="EC" id="2.7.13.3" evidence="2"/>
<evidence type="ECO:0000259" key="9">
    <source>
        <dbReference type="PROSITE" id="PS50113"/>
    </source>
</evidence>
<dbReference type="CDD" id="cd00130">
    <property type="entry name" value="PAS"/>
    <property type="match status" value="1"/>
</dbReference>
<reference evidence="10 11" key="1">
    <citation type="submission" date="2015-03" db="EMBL/GenBank/DDBJ databases">
        <title>Genome assembly of Sandaracinus amylolyticus DSM 53668.</title>
        <authorList>
            <person name="Sharma G."/>
            <person name="Subramanian S."/>
        </authorList>
    </citation>
    <scope>NUCLEOTIDE SEQUENCE [LARGE SCALE GENOMIC DNA]</scope>
    <source>
        <strain evidence="10 11">DSM 53668</strain>
    </source>
</reference>
<dbReference type="InterPro" id="IPR029016">
    <property type="entry name" value="GAF-like_dom_sf"/>
</dbReference>
<proteinExistence type="predicted"/>
<dbReference type="SUPFAM" id="SSF55785">
    <property type="entry name" value="PYP-like sensor domain (PAS domain)"/>
    <property type="match status" value="2"/>
</dbReference>
<dbReference type="SUPFAM" id="SSF55781">
    <property type="entry name" value="GAF domain-like"/>
    <property type="match status" value="2"/>
</dbReference>
<keyword evidence="3" id="KW-0597">Phosphoprotein</keyword>
<dbReference type="Gene3D" id="3.30.450.20">
    <property type="entry name" value="PAS domain"/>
    <property type="match status" value="2"/>
</dbReference>
<dbReference type="Gene3D" id="3.30.565.10">
    <property type="entry name" value="Histidine kinase-like ATPase, C-terminal domain"/>
    <property type="match status" value="1"/>
</dbReference>
<gene>
    <name evidence="10" type="ORF">DB32_000800</name>
</gene>
<dbReference type="EMBL" id="CP011125">
    <property type="protein sequence ID" value="AKF03651.1"/>
    <property type="molecule type" value="Genomic_DNA"/>
</dbReference>
<dbReference type="InterPro" id="IPR052162">
    <property type="entry name" value="Sensor_kinase/Photoreceptor"/>
</dbReference>
<dbReference type="Pfam" id="PF02518">
    <property type="entry name" value="HATPase_c"/>
    <property type="match status" value="1"/>
</dbReference>
<dbReference type="Gene3D" id="3.30.450.40">
    <property type="match status" value="2"/>
</dbReference>
<dbReference type="InterPro" id="IPR003018">
    <property type="entry name" value="GAF"/>
</dbReference>
<feature type="domain" description="Histidine kinase" evidence="7">
    <location>
        <begin position="643"/>
        <end position="857"/>
    </location>
</feature>
<dbReference type="InterPro" id="IPR003594">
    <property type="entry name" value="HATPase_dom"/>
</dbReference>
<dbReference type="FunFam" id="1.10.287.130:FF:000070">
    <property type="entry name" value="Histidine kinase sensor protein"/>
    <property type="match status" value="1"/>
</dbReference>
<dbReference type="GO" id="GO:0000155">
    <property type="term" value="F:phosphorelay sensor kinase activity"/>
    <property type="evidence" value="ECO:0007669"/>
    <property type="project" value="InterPro"/>
</dbReference>
<dbReference type="InterPro" id="IPR013656">
    <property type="entry name" value="PAS_4"/>
</dbReference>
<dbReference type="PROSITE" id="PS50109">
    <property type="entry name" value="HIS_KIN"/>
    <property type="match status" value="1"/>
</dbReference>
<feature type="domain" description="PAC" evidence="9">
    <location>
        <begin position="261"/>
        <end position="313"/>
    </location>
</feature>
<dbReference type="Gene3D" id="1.10.287.130">
    <property type="match status" value="1"/>
</dbReference>
<dbReference type="SUPFAM" id="SSF55874">
    <property type="entry name" value="ATPase domain of HSP90 chaperone/DNA topoisomerase II/histidine kinase"/>
    <property type="match status" value="1"/>
</dbReference>
<dbReference type="InterPro" id="IPR036097">
    <property type="entry name" value="HisK_dim/P_sf"/>
</dbReference>
<dbReference type="PANTHER" id="PTHR43304">
    <property type="entry name" value="PHYTOCHROME-LIKE PROTEIN CPH1"/>
    <property type="match status" value="1"/>
</dbReference>
<evidence type="ECO:0000256" key="6">
    <source>
        <dbReference type="SAM" id="MobiDB-lite"/>
    </source>
</evidence>
<dbReference type="InterPro" id="IPR013655">
    <property type="entry name" value="PAS_fold_3"/>
</dbReference>
<evidence type="ECO:0000259" key="7">
    <source>
        <dbReference type="PROSITE" id="PS50109"/>
    </source>
</evidence>
<dbReference type="PROSITE" id="PS50112">
    <property type="entry name" value="PAS"/>
    <property type="match status" value="1"/>
</dbReference>
<dbReference type="PROSITE" id="PS50113">
    <property type="entry name" value="PAC"/>
    <property type="match status" value="2"/>
</dbReference>
<dbReference type="SMART" id="SM00387">
    <property type="entry name" value="HATPase_c"/>
    <property type="match status" value="1"/>
</dbReference>
<dbReference type="InterPro" id="IPR000014">
    <property type="entry name" value="PAS"/>
</dbReference>
<dbReference type="InterPro" id="IPR036890">
    <property type="entry name" value="HATPase_C_sf"/>
</dbReference>
<evidence type="ECO:0000256" key="1">
    <source>
        <dbReference type="ARBA" id="ARBA00000085"/>
    </source>
</evidence>
<dbReference type="CDD" id="cd00082">
    <property type="entry name" value="HisKA"/>
    <property type="match status" value="1"/>
</dbReference>
<keyword evidence="5 10" id="KW-0418">Kinase</keyword>
<dbReference type="RefSeq" id="WP_053231085.1">
    <property type="nucleotide sequence ID" value="NZ_CP011125.1"/>
</dbReference>
<dbReference type="Pfam" id="PF08447">
    <property type="entry name" value="PAS_3"/>
    <property type="match status" value="1"/>
</dbReference>
<dbReference type="PANTHER" id="PTHR43304:SF1">
    <property type="entry name" value="PAC DOMAIN-CONTAINING PROTEIN"/>
    <property type="match status" value="1"/>
</dbReference>
<dbReference type="PRINTS" id="PR00344">
    <property type="entry name" value="BCTRLSENSOR"/>
</dbReference>
<dbReference type="FunFam" id="3.30.450.40:FF:000035">
    <property type="entry name" value="PAS sensor protein"/>
    <property type="match status" value="1"/>
</dbReference>
<dbReference type="FunFam" id="3.30.565.10:FF:000006">
    <property type="entry name" value="Sensor histidine kinase WalK"/>
    <property type="match status" value="1"/>
</dbReference>
<dbReference type="InterPro" id="IPR035965">
    <property type="entry name" value="PAS-like_dom_sf"/>
</dbReference>
<dbReference type="Pfam" id="PF13185">
    <property type="entry name" value="GAF_2"/>
    <property type="match status" value="2"/>
</dbReference>
<dbReference type="InterPro" id="IPR005467">
    <property type="entry name" value="His_kinase_dom"/>
</dbReference>
<dbReference type="SMART" id="SM00091">
    <property type="entry name" value="PAS"/>
    <property type="match status" value="2"/>
</dbReference>
<organism evidence="10 11">
    <name type="scientific">Sandaracinus amylolyticus</name>
    <dbReference type="NCBI Taxonomy" id="927083"/>
    <lineage>
        <taxon>Bacteria</taxon>
        <taxon>Pseudomonadati</taxon>
        <taxon>Myxococcota</taxon>
        <taxon>Polyangia</taxon>
        <taxon>Polyangiales</taxon>
        <taxon>Sandaracinaceae</taxon>
        <taxon>Sandaracinus</taxon>
    </lineage>
</organism>
<accession>A0A0F6YGG4</accession>
<dbReference type="KEGG" id="samy:DB32_000800"/>
<dbReference type="NCBIfam" id="TIGR00229">
    <property type="entry name" value="sensory_box"/>
    <property type="match status" value="1"/>
</dbReference>
<dbReference type="AlphaFoldDB" id="A0A0F6YGG4"/>
<dbReference type="SMART" id="SM00086">
    <property type="entry name" value="PAC"/>
    <property type="match status" value="2"/>
</dbReference>
<evidence type="ECO:0000256" key="3">
    <source>
        <dbReference type="ARBA" id="ARBA00022553"/>
    </source>
</evidence>
<evidence type="ECO:0000259" key="8">
    <source>
        <dbReference type="PROSITE" id="PS50112"/>
    </source>
</evidence>
<dbReference type="InterPro" id="IPR000700">
    <property type="entry name" value="PAS-assoc_C"/>
</dbReference>
<protein>
    <recommendedName>
        <fullName evidence="2">histidine kinase</fullName>
        <ecNumber evidence="2">2.7.13.3</ecNumber>
    </recommendedName>
</protein>
<dbReference type="SUPFAM" id="SSF47384">
    <property type="entry name" value="Homodimeric domain of signal transducing histidine kinase"/>
    <property type="match status" value="1"/>
</dbReference>
<dbReference type="SMART" id="SM00388">
    <property type="entry name" value="HisKA"/>
    <property type="match status" value="1"/>
</dbReference>
<evidence type="ECO:0000313" key="11">
    <source>
        <dbReference type="Proteomes" id="UP000034883"/>
    </source>
</evidence>
<dbReference type="SMART" id="SM00065">
    <property type="entry name" value="GAF"/>
    <property type="match status" value="2"/>
</dbReference>
<dbReference type="Pfam" id="PF08448">
    <property type="entry name" value="PAS_4"/>
    <property type="match status" value="1"/>
</dbReference>
<dbReference type="InterPro" id="IPR003661">
    <property type="entry name" value="HisK_dim/P_dom"/>
</dbReference>
<dbReference type="STRING" id="927083.DB32_000800"/>
<comment type="catalytic activity">
    <reaction evidence="1">
        <text>ATP + protein L-histidine = ADP + protein N-phospho-L-histidine.</text>
        <dbReference type="EC" id="2.7.13.3"/>
    </reaction>
</comment>
<feature type="region of interest" description="Disordered" evidence="6">
    <location>
        <begin position="841"/>
        <end position="868"/>
    </location>
</feature>
<name>A0A0F6YGG4_9BACT</name>
<keyword evidence="11" id="KW-1185">Reference proteome</keyword>
<sequence>MPPPTSLGASDADVLLRIGAELAREPDVTRVVQRVTDEATAAVGAQFGAFFYNVEDRRGESYMLYALSGVPREAFARFPMPRKTEIFAPTFDGVGPVRYDDVRKSGRFGRNPPHHGMPEGHLPVVSYLAVPVIARSDASVLGGLFFGHAEPGRFTERDERLCVAIAGHASFAIENARLFERLRRDEAKHRLVAEASTDGMWFWDLRDDAVEWNDRLFDIMGIRRDEWRGDFQSWFERVHPDDRAMVKRALEEHLARRAAYHVPRFRLRHADGEYRVCTTRGQAEWDANGEPIRMAGSFGDVTDVVRAQEALAQSEHRYRQILDSVRDMVFAQGPGSALTYANQATREHYQHDLAGAGRSVPDDRRVFEEGAVVEELQEANVGRDGSLRYFHVVKSPIVDQSGRVVELVAVARDVTAKKREEDDRRFLAEASALLASSIDVDATLSHVVRLAVPRFADWCAVDLLEEDGTIRRLAVAHVDAAKLELAHELHRRVPHDPSAVHGVPQVIRSSTSEVHAEISDDLLAALVPDPELLRILRELGLRSAIIVPLSAHGRAVGALTMVSAESGRVYDARAVALVEELGRRAAVAVENARLYESARAALEQRDAALAALQGLNADLEARVDQRTAALAEANRELEAFSYTVSHDLRAPIRHISGFADLLRAHAGDRLDDKGQRWLRTIGDASKQMGTLIDGLLSFSRMGRTELAREVVALGPVVRAVVDDLAPDYEGRRIQWSIDALPEVRADATMLRVVLTNLISNAVKYTRTRDPAHIEIGARESGGAVELFVRDDGVGFDMDYAHKLFGVFQRLHGVEEYEGTGIGLATVRRIVERHGGRTWAEGAPGRGATFHLTLPSASPPDAPTTGSRR</sequence>
<dbReference type="InterPro" id="IPR001610">
    <property type="entry name" value="PAC"/>
</dbReference>
<feature type="domain" description="PAS" evidence="8">
    <location>
        <begin position="185"/>
        <end position="257"/>
    </location>
</feature>
<evidence type="ECO:0000256" key="2">
    <source>
        <dbReference type="ARBA" id="ARBA00012438"/>
    </source>
</evidence>
<feature type="domain" description="PAC" evidence="9">
    <location>
        <begin position="374"/>
        <end position="426"/>
    </location>
</feature>
<dbReference type="Proteomes" id="UP000034883">
    <property type="component" value="Chromosome"/>
</dbReference>